<name>A0A1T4VK11_9FIRM</name>
<protein>
    <submittedName>
        <fullName evidence="3">RNA-binding protein YlmH, contains S4-like domain</fullName>
    </submittedName>
</protein>
<dbReference type="CDD" id="cd00165">
    <property type="entry name" value="S4"/>
    <property type="match status" value="1"/>
</dbReference>
<dbReference type="SUPFAM" id="SSF55174">
    <property type="entry name" value="Alpha-L RNA-binding motif"/>
    <property type="match status" value="1"/>
</dbReference>
<organism evidence="3 4">
    <name type="scientific">Eubacterium uniforme</name>
    <dbReference type="NCBI Taxonomy" id="39495"/>
    <lineage>
        <taxon>Bacteria</taxon>
        <taxon>Bacillati</taxon>
        <taxon>Bacillota</taxon>
        <taxon>Clostridia</taxon>
        <taxon>Eubacteriales</taxon>
        <taxon>Eubacteriaceae</taxon>
        <taxon>Eubacterium</taxon>
    </lineage>
</organism>
<feature type="domain" description="Ribosome-associated protein quality control protein P2 RNA-binding" evidence="2">
    <location>
        <begin position="73"/>
        <end position="148"/>
    </location>
</feature>
<dbReference type="Proteomes" id="UP000190814">
    <property type="component" value="Unassembled WGS sequence"/>
</dbReference>
<dbReference type="Pfam" id="PF17774">
    <property type="entry name" value="YlmH_RBD"/>
    <property type="match status" value="1"/>
</dbReference>
<dbReference type="AlphaFoldDB" id="A0A1T4VK11"/>
<dbReference type="OrthoDB" id="9812787at2"/>
<dbReference type="RefSeq" id="WP_078765946.1">
    <property type="nucleotide sequence ID" value="NZ_FUXZ01000006.1"/>
</dbReference>
<keyword evidence="4" id="KW-1185">Reference proteome</keyword>
<dbReference type="InterPro" id="IPR012677">
    <property type="entry name" value="Nucleotide-bd_a/b_plait_sf"/>
</dbReference>
<proteinExistence type="predicted"/>
<dbReference type="STRING" id="39495.SAMN02745111_01069"/>
<dbReference type="GO" id="GO:0003723">
    <property type="term" value="F:RNA binding"/>
    <property type="evidence" value="ECO:0007669"/>
    <property type="project" value="UniProtKB-KW"/>
</dbReference>
<keyword evidence="1" id="KW-0694">RNA-binding</keyword>
<dbReference type="PROSITE" id="PS50889">
    <property type="entry name" value="S4"/>
    <property type="match status" value="1"/>
</dbReference>
<dbReference type="InterPro" id="IPR040591">
    <property type="entry name" value="RqcP2_RBD"/>
</dbReference>
<reference evidence="3 4" key="1">
    <citation type="submission" date="2017-02" db="EMBL/GenBank/DDBJ databases">
        <authorList>
            <person name="Peterson S.W."/>
        </authorList>
    </citation>
    <scope>NUCLEOTIDE SEQUENCE [LARGE SCALE GENOMIC DNA]</scope>
    <source>
        <strain evidence="3 4">ATCC 35992</strain>
    </source>
</reference>
<gene>
    <name evidence="3" type="ORF">SAMN02745111_01069</name>
</gene>
<evidence type="ECO:0000256" key="1">
    <source>
        <dbReference type="PROSITE-ProRule" id="PRU00182"/>
    </source>
</evidence>
<evidence type="ECO:0000313" key="4">
    <source>
        <dbReference type="Proteomes" id="UP000190814"/>
    </source>
</evidence>
<dbReference type="Gene3D" id="3.30.70.330">
    <property type="match status" value="1"/>
</dbReference>
<evidence type="ECO:0000313" key="3">
    <source>
        <dbReference type="EMBL" id="SKA65314.1"/>
    </source>
</evidence>
<sequence>MDDIQRLRELADRSYNNEQFVFTDFLSMAELSVFYDYENELRYASPQVFGGCEIAERKMIRFGSEDDIGYVIDFPIVALKISPLAAKFADKLNHRDFLGALMNLGIKREVLGDIYVKDKAALVFCKDTIADYIIENLTRVKHTSVKVVVADDIEDLTAPTLEDKVIQVASTRIDAVIAKVYNMSRQEVLTPFKQSYIFLNGIVCTENAKALSAGDIISVRGHGKFEFSEELSETKKGKINCKIRIYK</sequence>
<evidence type="ECO:0000259" key="2">
    <source>
        <dbReference type="Pfam" id="PF17774"/>
    </source>
</evidence>
<accession>A0A1T4VK11</accession>
<dbReference type="EMBL" id="FUXZ01000006">
    <property type="protein sequence ID" value="SKA65314.1"/>
    <property type="molecule type" value="Genomic_DNA"/>
</dbReference>